<sequence>MPIRILDAATVGRIAAGEVVERPASVVKELVENSLDAGATSVTVEIREGGIAYLRVTDNGCGIEPGQVRLAFENHATSKLTSAAQLDDIRTLGFRGEALPSIAAVSRVEMTTRAREQESGARLTIEGGQNMTVREAGCPEGTTVIMRDLFFNIPVRRAFLKKPQYEGALVSDTVARMILGNPEISFRFINNGRTVYHSFGDGDLRHAVFAVYGRETAEKMLEVDRYEGGIRIRGLVGIGEQAKSTRGHEAFFINGRSVRCALLSQALESVCRERVTIGLYPMCALNLTLAPATVDVNVHPNKLEVRFRDEAATRLAVESMLREALKVQGGSMLQLKAEKPAEVCPTRTVEQIPLPFAEKLAEKKTKVDNQQTEVFDKASKVGKAQTKVSKDFANSALDLDAMISAERRRIGIESGDAMGLRESFDPVPLPLTRRDGGESEISSVKAEKPDPVSVPDSASSVEPEVERPPYRVIGVLFKTYILLECEDAFLLIDQHAAHERLRYDELVRAVENGVASQRLLTPQIVRVTAREMALVEENMDALSAAGYDISPIGERDLQIRAVPHIYGRADLEPRFMDVISALPGLGSAALEARRDEILQRACKGAVKAGDALTDSEIEALLAQMEASGAPPTCPHGRPVIKTFSRREIERMFKRIQ</sequence>
<dbReference type="InterPro" id="IPR037198">
    <property type="entry name" value="MutL_C_sf"/>
</dbReference>
<dbReference type="InterPro" id="IPR014790">
    <property type="entry name" value="MutL_C"/>
</dbReference>
<evidence type="ECO:0000256" key="4">
    <source>
        <dbReference type="HAMAP-Rule" id="MF_00149"/>
    </source>
</evidence>
<evidence type="ECO:0000259" key="6">
    <source>
        <dbReference type="SMART" id="SM00853"/>
    </source>
</evidence>
<comment type="function">
    <text evidence="4">This protein is involved in the repair of mismatches in DNA. It is required for dam-dependent methyl-directed DNA mismatch repair. May act as a 'molecular matchmaker', a protein that promotes the formation of a stable complex between two or more DNA-binding proteins in an ATP-dependent manner without itself being part of a final effector complex.</text>
</comment>
<evidence type="ECO:0000259" key="7">
    <source>
        <dbReference type="SMART" id="SM01340"/>
    </source>
</evidence>
<dbReference type="PANTHER" id="PTHR10073">
    <property type="entry name" value="DNA MISMATCH REPAIR PROTEIN MLH, PMS, MUTL"/>
    <property type="match status" value="1"/>
</dbReference>
<dbReference type="InterPro" id="IPR020568">
    <property type="entry name" value="Ribosomal_Su5_D2-typ_SF"/>
</dbReference>
<feature type="region of interest" description="Disordered" evidence="5">
    <location>
        <begin position="421"/>
        <end position="461"/>
    </location>
</feature>
<comment type="similarity">
    <text evidence="1 4">Belongs to the DNA mismatch repair MutL/HexB family.</text>
</comment>
<dbReference type="Gene3D" id="3.30.1540.20">
    <property type="entry name" value="MutL, C-terminal domain, dimerisation subdomain"/>
    <property type="match status" value="1"/>
</dbReference>
<dbReference type="SUPFAM" id="SSF54211">
    <property type="entry name" value="Ribosomal protein S5 domain 2-like"/>
    <property type="match status" value="1"/>
</dbReference>
<reference evidence="8" key="1">
    <citation type="submission" date="2020-10" db="EMBL/GenBank/DDBJ databases">
        <authorList>
            <person name="Gilroy R."/>
        </authorList>
    </citation>
    <scope>NUCLEOTIDE SEQUENCE</scope>
    <source>
        <strain evidence="8">ChiSjej6B24-2974</strain>
    </source>
</reference>
<evidence type="ECO:0000256" key="5">
    <source>
        <dbReference type="SAM" id="MobiDB-lite"/>
    </source>
</evidence>
<dbReference type="Proteomes" id="UP000824260">
    <property type="component" value="Unassembled WGS sequence"/>
</dbReference>
<dbReference type="SUPFAM" id="SSF118116">
    <property type="entry name" value="DNA mismatch repair protein MutL"/>
    <property type="match status" value="1"/>
</dbReference>
<dbReference type="Pfam" id="PF01119">
    <property type="entry name" value="DNA_mis_repair"/>
    <property type="match status" value="1"/>
</dbReference>
<feature type="compositionally biased region" description="Low complexity" evidence="5">
    <location>
        <begin position="451"/>
        <end position="461"/>
    </location>
</feature>
<dbReference type="InterPro" id="IPR014721">
    <property type="entry name" value="Ribsml_uS5_D2-typ_fold_subgr"/>
</dbReference>
<evidence type="ECO:0000313" key="8">
    <source>
        <dbReference type="EMBL" id="HIQ83153.1"/>
    </source>
</evidence>
<dbReference type="GO" id="GO:0016887">
    <property type="term" value="F:ATP hydrolysis activity"/>
    <property type="evidence" value="ECO:0007669"/>
    <property type="project" value="InterPro"/>
</dbReference>
<dbReference type="GO" id="GO:0005524">
    <property type="term" value="F:ATP binding"/>
    <property type="evidence" value="ECO:0007669"/>
    <property type="project" value="InterPro"/>
</dbReference>
<keyword evidence="3 4" id="KW-0234">DNA repair</keyword>
<dbReference type="EMBL" id="DVFZ01000085">
    <property type="protein sequence ID" value="HIQ83153.1"/>
    <property type="molecule type" value="Genomic_DNA"/>
</dbReference>
<dbReference type="PANTHER" id="PTHR10073:SF12">
    <property type="entry name" value="DNA MISMATCH REPAIR PROTEIN MLH1"/>
    <property type="match status" value="1"/>
</dbReference>
<protein>
    <recommendedName>
        <fullName evidence="4">DNA mismatch repair protein MutL</fullName>
    </recommendedName>
</protein>
<keyword evidence="8" id="KW-0378">Hydrolase</keyword>
<dbReference type="GO" id="GO:0030983">
    <property type="term" value="F:mismatched DNA binding"/>
    <property type="evidence" value="ECO:0007669"/>
    <property type="project" value="InterPro"/>
</dbReference>
<dbReference type="GO" id="GO:0006298">
    <property type="term" value="P:mismatch repair"/>
    <property type="evidence" value="ECO:0007669"/>
    <property type="project" value="UniProtKB-UniRule"/>
</dbReference>
<dbReference type="Pfam" id="PF13589">
    <property type="entry name" value="HATPase_c_3"/>
    <property type="match status" value="1"/>
</dbReference>
<organism evidence="8 9">
    <name type="scientific">Candidatus Pullichristensenella stercorigallinarum</name>
    <dbReference type="NCBI Taxonomy" id="2840909"/>
    <lineage>
        <taxon>Bacteria</taxon>
        <taxon>Bacillati</taxon>
        <taxon>Bacillota</taxon>
        <taxon>Clostridia</taxon>
        <taxon>Candidatus Pullichristensenella</taxon>
    </lineage>
</organism>
<dbReference type="InterPro" id="IPR013507">
    <property type="entry name" value="DNA_mismatch_S5_2-like"/>
</dbReference>
<dbReference type="Gene3D" id="3.30.230.10">
    <property type="match status" value="1"/>
</dbReference>
<dbReference type="InterPro" id="IPR020667">
    <property type="entry name" value="DNA_mismatch_repair_MutL"/>
</dbReference>
<accession>A0A9D1CWZ8</accession>
<feature type="domain" description="MutL C-terminal dimerisation" evidence="6">
    <location>
        <begin position="472"/>
        <end position="612"/>
    </location>
</feature>
<evidence type="ECO:0000256" key="3">
    <source>
        <dbReference type="ARBA" id="ARBA00023204"/>
    </source>
</evidence>
<dbReference type="SMART" id="SM00853">
    <property type="entry name" value="MutL_C"/>
    <property type="match status" value="1"/>
</dbReference>
<dbReference type="Gene3D" id="3.30.1370.100">
    <property type="entry name" value="MutL, C-terminal domain, regulatory subdomain"/>
    <property type="match status" value="1"/>
</dbReference>
<dbReference type="FunFam" id="3.30.565.10:FF:000003">
    <property type="entry name" value="DNA mismatch repair endonuclease MutL"/>
    <property type="match status" value="1"/>
</dbReference>
<dbReference type="NCBIfam" id="TIGR00585">
    <property type="entry name" value="mutl"/>
    <property type="match status" value="1"/>
</dbReference>
<evidence type="ECO:0000313" key="9">
    <source>
        <dbReference type="Proteomes" id="UP000824260"/>
    </source>
</evidence>
<dbReference type="GO" id="GO:0032300">
    <property type="term" value="C:mismatch repair complex"/>
    <property type="evidence" value="ECO:0007669"/>
    <property type="project" value="InterPro"/>
</dbReference>
<keyword evidence="8" id="KW-0540">Nuclease</keyword>
<evidence type="ECO:0000256" key="1">
    <source>
        <dbReference type="ARBA" id="ARBA00006082"/>
    </source>
</evidence>
<dbReference type="GO" id="GO:0140664">
    <property type="term" value="F:ATP-dependent DNA damage sensor activity"/>
    <property type="evidence" value="ECO:0007669"/>
    <property type="project" value="InterPro"/>
</dbReference>
<dbReference type="InterPro" id="IPR038973">
    <property type="entry name" value="MutL/Mlh/Pms-like"/>
</dbReference>
<dbReference type="InterPro" id="IPR042121">
    <property type="entry name" value="MutL_C_regsub"/>
</dbReference>
<dbReference type="Pfam" id="PF08676">
    <property type="entry name" value="MutL_C"/>
    <property type="match status" value="1"/>
</dbReference>
<gene>
    <name evidence="4 8" type="primary">mutL</name>
    <name evidence="8" type="ORF">IAA52_08620</name>
</gene>
<dbReference type="InterPro" id="IPR014762">
    <property type="entry name" value="DNA_mismatch_repair_CS"/>
</dbReference>
<dbReference type="InterPro" id="IPR042120">
    <property type="entry name" value="MutL_C_dimsub"/>
</dbReference>
<dbReference type="GO" id="GO:0004519">
    <property type="term" value="F:endonuclease activity"/>
    <property type="evidence" value="ECO:0007669"/>
    <property type="project" value="UniProtKB-KW"/>
</dbReference>
<dbReference type="CDD" id="cd16926">
    <property type="entry name" value="HATPase_MutL-MLH-PMS-like"/>
    <property type="match status" value="1"/>
</dbReference>
<dbReference type="AlphaFoldDB" id="A0A9D1CWZ8"/>
<reference evidence="8" key="2">
    <citation type="journal article" date="2021" name="PeerJ">
        <title>Extensive microbial diversity within the chicken gut microbiome revealed by metagenomics and culture.</title>
        <authorList>
            <person name="Gilroy R."/>
            <person name="Ravi A."/>
            <person name="Getino M."/>
            <person name="Pursley I."/>
            <person name="Horton D.L."/>
            <person name="Alikhan N.F."/>
            <person name="Baker D."/>
            <person name="Gharbi K."/>
            <person name="Hall N."/>
            <person name="Watson M."/>
            <person name="Adriaenssens E.M."/>
            <person name="Foster-Nyarko E."/>
            <person name="Jarju S."/>
            <person name="Secka A."/>
            <person name="Antonio M."/>
            <person name="Oren A."/>
            <person name="Chaudhuri R.R."/>
            <person name="La Ragione R."/>
            <person name="Hildebrand F."/>
            <person name="Pallen M.J."/>
        </authorList>
    </citation>
    <scope>NUCLEOTIDE SEQUENCE</scope>
    <source>
        <strain evidence="8">ChiSjej6B24-2974</strain>
    </source>
</reference>
<feature type="domain" description="DNA mismatch repair protein S5" evidence="7">
    <location>
        <begin position="208"/>
        <end position="326"/>
    </location>
</feature>
<evidence type="ECO:0000256" key="2">
    <source>
        <dbReference type="ARBA" id="ARBA00022763"/>
    </source>
</evidence>
<dbReference type="SUPFAM" id="SSF55874">
    <property type="entry name" value="ATPase domain of HSP90 chaperone/DNA topoisomerase II/histidine kinase"/>
    <property type="match status" value="1"/>
</dbReference>
<dbReference type="Gene3D" id="3.30.565.10">
    <property type="entry name" value="Histidine kinase-like ATPase, C-terminal domain"/>
    <property type="match status" value="1"/>
</dbReference>
<proteinExistence type="inferred from homology"/>
<keyword evidence="8" id="KW-0255">Endonuclease</keyword>
<dbReference type="HAMAP" id="MF_00149">
    <property type="entry name" value="DNA_mis_repair"/>
    <property type="match status" value="1"/>
</dbReference>
<dbReference type="CDD" id="cd00782">
    <property type="entry name" value="MutL_Trans"/>
    <property type="match status" value="1"/>
</dbReference>
<keyword evidence="2 4" id="KW-0227">DNA damage</keyword>
<dbReference type="SMART" id="SM01340">
    <property type="entry name" value="DNA_mis_repair"/>
    <property type="match status" value="1"/>
</dbReference>
<dbReference type="PROSITE" id="PS00058">
    <property type="entry name" value="DNA_MISMATCH_REPAIR_1"/>
    <property type="match status" value="1"/>
</dbReference>
<dbReference type="InterPro" id="IPR036890">
    <property type="entry name" value="HATPase_C_sf"/>
</dbReference>
<name>A0A9D1CWZ8_9FIRM</name>
<comment type="caution">
    <text evidence="8">The sequence shown here is derived from an EMBL/GenBank/DDBJ whole genome shotgun (WGS) entry which is preliminary data.</text>
</comment>
<dbReference type="InterPro" id="IPR002099">
    <property type="entry name" value="MutL/Mlh/PMS"/>
</dbReference>